<organism evidence="1 2">
    <name type="scientific">Dreissena polymorpha</name>
    <name type="common">Zebra mussel</name>
    <name type="synonym">Mytilus polymorpha</name>
    <dbReference type="NCBI Taxonomy" id="45954"/>
    <lineage>
        <taxon>Eukaryota</taxon>
        <taxon>Metazoa</taxon>
        <taxon>Spiralia</taxon>
        <taxon>Lophotrochozoa</taxon>
        <taxon>Mollusca</taxon>
        <taxon>Bivalvia</taxon>
        <taxon>Autobranchia</taxon>
        <taxon>Heteroconchia</taxon>
        <taxon>Euheterodonta</taxon>
        <taxon>Imparidentia</taxon>
        <taxon>Neoheterodontei</taxon>
        <taxon>Myida</taxon>
        <taxon>Dreissenoidea</taxon>
        <taxon>Dreissenidae</taxon>
        <taxon>Dreissena</taxon>
    </lineage>
</organism>
<dbReference type="Proteomes" id="UP000828390">
    <property type="component" value="Unassembled WGS sequence"/>
</dbReference>
<accession>A0A9D4HEE1</accession>
<evidence type="ECO:0000313" key="1">
    <source>
        <dbReference type="EMBL" id="KAH3831914.1"/>
    </source>
</evidence>
<evidence type="ECO:0000313" key="2">
    <source>
        <dbReference type="Proteomes" id="UP000828390"/>
    </source>
</evidence>
<dbReference type="GO" id="GO:0000423">
    <property type="term" value="P:mitophagy"/>
    <property type="evidence" value="ECO:0007669"/>
    <property type="project" value="InterPro"/>
</dbReference>
<dbReference type="AlphaFoldDB" id="A0A9D4HEE1"/>
<name>A0A9D4HEE1_DREPO</name>
<sequence>MQLFILQNLQMGVHYLLMLFKIRNTVFGTTHVPNDNETLELLKRGIYSETHLLALMYGGEMCYWFISTTKDETESERAARAIGLEMLNTCVQAIESIPELQAGWNTERAKELITAMNS</sequence>
<gene>
    <name evidence="1" type="ORF">DPMN_105186</name>
</gene>
<keyword evidence="2" id="KW-1185">Reference proteome</keyword>
<dbReference type="PANTHER" id="PTHR28494">
    <property type="entry name" value="UPF0600 PROTEIN C5ORF51"/>
    <property type="match status" value="1"/>
</dbReference>
<dbReference type="Pfam" id="PF17716">
    <property type="entry name" value="RIMC1"/>
    <property type="match status" value="1"/>
</dbReference>
<protein>
    <submittedName>
        <fullName evidence="1">Uncharacterized protein</fullName>
    </submittedName>
</protein>
<dbReference type="PANTHER" id="PTHR28494:SF1">
    <property type="entry name" value="RAB7A-INTERACTING MON1-CCZ1 COMPLEX SUBUNIT 1"/>
    <property type="match status" value="1"/>
</dbReference>
<dbReference type="InterPro" id="IPR037657">
    <property type="entry name" value="RIMC1"/>
</dbReference>
<reference evidence="1" key="2">
    <citation type="submission" date="2020-11" db="EMBL/GenBank/DDBJ databases">
        <authorList>
            <person name="McCartney M.A."/>
            <person name="Auch B."/>
            <person name="Kono T."/>
            <person name="Mallez S."/>
            <person name="Becker A."/>
            <person name="Gohl D.M."/>
            <person name="Silverstein K.A.T."/>
            <person name="Koren S."/>
            <person name="Bechman K.B."/>
            <person name="Herman A."/>
            <person name="Abrahante J.E."/>
            <person name="Garbe J."/>
        </authorList>
    </citation>
    <scope>NUCLEOTIDE SEQUENCE</scope>
    <source>
        <strain evidence="1">Duluth1</strain>
        <tissue evidence="1">Whole animal</tissue>
    </source>
</reference>
<proteinExistence type="predicted"/>
<reference evidence="1" key="1">
    <citation type="journal article" date="2019" name="bioRxiv">
        <title>The Genome of the Zebra Mussel, Dreissena polymorpha: A Resource for Invasive Species Research.</title>
        <authorList>
            <person name="McCartney M.A."/>
            <person name="Auch B."/>
            <person name="Kono T."/>
            <person name="Mallez S."/>
            <person name="Zhang Y."/>
            <person name="Obille A."/>
            <person name="Becker A."/>
            <person name="Abrahante J.E."/>
            <person name="Garbe J."/>
            <person name="Badalamenti J.P."/>
            <person name="Herman A."/>
            <person name="Mangelson H."/>
            <person name="Liachko I."/>
            <person name="Sullivan S."/>
            <person name="Sone E.D."/>
            <person name="Koren S."/>
            <person name="Silverstein K.A.T."/>
            <person name="Beckman K.B."/>
            <person name="Gohl D.M."/>
        </authorList>
    </citation>
    <scope>NUCLEOTIDE SEQUENCE</scope>
    <source>
        <strain evidence="1">Duluth1</strain>
        <tissue evidence="1">Whole animal</tissue>
    </source>
</reference>
<dbReference type="EMBL" id="JAIWYP010000004">
    <property type="protein sequence ID" value="KAH3831914.1"/>
    <property type="molecule type" value="Genomic_DNA"/>
</dbReference>
<comment type="caution">
    <text evidence="1">The sequence shown here is derived from an EMBL/GenBank/DDBJ whole genome shotgun (WGS) entry which is preliminary data.</text>
</comment>